<evidence type="ECO:0000313" key="2">
    <source>
        <dbReference type="Proteomes" id="UP000299102"/>
    </source>
</evidence>
<protein>
    <submittedName>
        <fullName evidence="1">Uncharacterized protein</fullName>
    </submittedName>
</protein>
<name>A0A4C1WK10_EUMVA</name>
<gene>
    <name evidence="1" type="ORF">EVAR_42774_1</name>
</gene>
<reference evidence="1 2" key="1">
    <citation type="journal article" date="2019" name="Commun. Biol.">
        <title>The bagworm genome reveals a unique fibroin gene that provides high tensile strength.</title>
        <authorList>
            <person name="Kono N."/>
            <person name="Nakamura H."/>
            <person name="Ohtoshi R."/>
            <person name="Tomita M."/>
            <person name="Numata K."/>
            <person name="Arakawa K."/>
        </authorList>
    </citation>
    <scope>NUCLEOTIDE SEQUENCE [LARGE SCALE GENOMIC DNA]</scope>
</reference>
<keyword evidence="2" id="KW-1185">Reference proteome</keyword>
<dbReference type="AlphaFoldDB" id="A0A4C1WK10"/>
<proteinExistence type="predicted"/>
<dbReference type="Proteomes" id="UP000299102">
    <property type="component" value="Unassembled WGS sequence"/>
</dbReference>
<organism evidence="1 2">
    <name type="scientific">Eumeta variegata</name>
    <name type="common">Bagworm moth</name>
    <name type="synonym">Eumeta japonica</name>
    <dbReference type="NCBI Taxonomy" id="151549"/>
    <lineage>
        <taxon>Eukaryota</taxon>
        <taxon>Metazoa</taxon>
        <taxon>Ecdysozoa</taxon>
        <taxon>Arthropoda</taxon>
        <taxon>Hexapoda</taxon>
        <taxon>Insecta</taxon>
        <taxon>Pterygota</taxon>
        <taxon>Neoptera</taxon>
        <taxon>Endopterygota</taxon>
        <taxon>Lepidoptera</taxon>
        <taxon>Glossata</taxon>
        <taxon>Ditrysia</taxon>
        <taxon>Tineoidea</taxon>
        <taxon>Psychidae</taxon>
        <taxon>Oiketicinae</taxon>
        <taxon>Eumeta</taxon>
    </lineage>
</organism>
<sequence length="79" mass="9074">MAICPGSSKFFTSLFGRSREQFSESTLFKCEEKDKSCGRKEKKSIPFNWPVSQVNWVRGTKRVKGYVTCNDSTDIERAQ</sequence>
<dbReference type="EMBL" id="BGZK01000584">
    <property type="protein sequence ID" value="GBP51591.1"/>
    <property type="molecule type" value="Genomic_DNA"/>
</dbReference>
<accession>A0A4C1WK10</accession>
<evidence type="ECO:0000313" key="1">
    <source>
        <dbReference type="EMBL" id="GBP51591.1"/>
    </source>
</evidence>
<comment type="caution">
    <text evidence="1">The sequence shown here is derived from an EMBL/GenBank/DDBJ whole genome shotgun (WGS) entry which is preliminary data.</text>
</comment>